<protein>
    <recommendedName>
        <fullName evidence="6">NADP-dependent malic enzyme</fullName>
        <ecNumber evidence="5">1.1.1.40</ecNumber>
    </recommendedName>
</protein>
<sequence>MSNNSLKEDALNYHAEPRPGKIATEITKPTTTQRDLSLAYTPGVAEPVREIHKDPENAYKYTGKGNLVAVISDGSAVLGLGNVGALAGKPVMEGKGVLFKRFADVDVFDIEVSTQDVEEFITVVKNIAISFGGINLEDISAPRCFEIERRLQEMLDIPVFHDDQHGTATIIAAGLMNALELQGKKIEDVNIVCVGAGAAGVASMNLLTALGANKQKLLMVDSKGVLSTSRTDLNSFKQQYAVETDKKTLADACNGADVFIGVSGPNILTVDMLKTMAAKPIVFALSNPDPEIAPAAALAARDDLVMATGRSDYPNQINNVLGFPFLFRGALDVRARCINSDMLKAAVMALAELAREPVPADVLAAYGLEKLEFGKDYIIPKPFDKRLRERVPKAVAQAAIDSGVARLPMPY</sequence>
<organism evidence="14">
    <name type="scientific">Candidatus Thiocaldithrix dubininis</name>
    <dbReference type="NCBI Taxonomy" id="3080823"/>
    <lineage>
        <taxon>Bacteria</taxon>
        <taxon>Pseudomonadati</taxon>
        <taxon>Pseudomonadota</taxon>
        <taxon>Gammaproteobacteria</taxon>
        <taxon>Thiotrichales</taxon>
        <taxon>Thiotrichaceae</taxon>
        <taxon>Candidatus Thiocaldithrix</taxon>
    </lineage>
</organism>
<comment type="similarity">
    <text evidence="2">Belongs to the malic enzymes family.</text>
</comment>
<accession>A0AA95H484</accession>
<feature type="domain" description="Malic enzyme NAD-binding" evidence="12">
    <location>
        <begin position="164"/>
        <end position="400"/>
    </location>
</feature>
<evidence type="ECO:0000256" key="4">
    <source>
        <dbReference type="ARBA" id="ARBA00023002"/>
    </source>
</evidence>
<evidence type="ECO:0000256" key="2">
    <source>
        <dbReference type="ARBA" id="ARBA00008785"/>
    </source>
</evidence>
<feature type="binding site" evidence="11">
    <location>
        <position position="138"/>
    </location>
    <ligand>
        <name>a divalent metal cation</name>
        <dbReference type="ChEBI" id="CHEBI:60240"/>
    </ligand>
</feature>
<comment type="cofactor">
    <cofactor evidence="11">
        <name>Mg(2+)</name>
        <dbReference type="ChEBI" id="CHEBI:18420"/>
    </cofactor>
    <cofactor evidence="11">
        <name>Mn(2+)</name>
        <dbReference type="ChEBI" id="CHEBI:29035"/>
    </cofactor>
    <text evidence="11">Divalent metal cations. Prefers magnesium or manganese.</text>
</comment>
<dbReference type="Gene3D" id="3.40.50.10380">
    <property type="entry name" value="Malic enzyme, N-terminal domain"/>
    <property type="match status" value="1"/>
</dbReference>
<evidence type="ECO:0000259" key="12">
    <source>
        <dbReference type="SMART" id="SM00919"/>
    </source>
</evidence>
<dbReference type="SUPFAM" id="SSF53223">
    <property type="entry name" value="Aminoacid dehydrogenase-like, N-terminal domain"/>
    <property type="match status" value="1"/>
</dbReference>
<dbReference type="Gene3D" id="3.40.50.720">
    <property type="entry name" value="NAD(P)-binding Rossmann-like Domain"/>
    <property type="match status" value="1"/>
</dbReference>
<evidence type="ECO:0000256" key="10">
    <source>
        <dbReference type="PIRSR" id="PIRSR000106-2"/>
    </source>
</evidence>
<dbReference type="Pfam" id="PF00390">
    <property type="entry name" value="malic"/>
    <property type="match status" value="1"/>
</dbReference>
<name>A0AA95H484_9GAMM</name>
<dbReference type="SMART" id="SM00919">
    <property type="entry name" value="Malic_M"/>
    <property type="match status" value="1"/>
</dbReference>
<dbReference type="FunFam" id="3.40.50.10380:FF:000003">
    <property type="entry name" value="NADP-dependent malic enzyme"/>
    <property type="match status" value="1"/>
</dbReference>
<dbReference type="InterPro" id="IPR051674">
    <property type="entry name" value="Malate_Decarboxylase"/>
</dbReference>
<evidence type="ECO:0000256" key="7">
    <source>
        <dbReference type="ARBA" id="ARBA00050924"/>
    </source>
</evidence>
<dbReference type="KEGG" id="tdu:QJT80_14445"/>
<feature type="active site" description="Proton donor" evidence="9">
    <location>
        <position position="40"/>
    </location>
</feature>
<dbReference type="GO" id="GO:0051287">
    <property type="term" value="F:NAD binding"/>
    <property type="evidence" value="ECO:0007669"/>
    <property type="project" value="InterPro"/>
</dbReference>
<dbReference type="PIRSF" id="PIRSF000106">
    <property type="entry name" value="ME"/>
    <property type="match status" value="1"/>
</dbReference>
<reference evidence="14" key="2">
    <citation type="submission" date="2023-04" db="EMBL/GenBank/DDBJ databases">
        <authorList>
            <person name="Beletskiy A.V."/>
            <person name="Mardanov A.V."/>
            <person name="Ravin N.V."/>
        </authorList>
    </citation>
    <scope>NUCLEOTIDE SEQUENCE</scope>
    <source>
        <strain evidence="14">GKL-01</strain>
    </source>
</reference>
<feature type="domain" description="Malic enzyme N-terminal" evidence="13">
    <location>
        <begin position="19"/>
        <end position="152"/>
    </location>
</feature>
<comment type="cofactor">
    <cofactor evidence="1">
        <name>Mn(2+)</name>
        <dbReference type="ChEBI" id="CHEBI:29035"/>
    </cofactor>
</comment>
<evidence type="ECO:0000256" key="6">
    <source>
        <dbReference type="ARBA" id="ARBA00040273"/>
    </source>
</evidence>
<dbReference type="EMBL" id="CP124755">
    <property type="protein sequence ID" value="WGZ90672.1"/>
    <property type="molecule type" value="Genomic_DNA"/>
</dbReference>
<dbReference type="InterPro" id="IPR045213">
    <property type="entry name" value="Malic_NAD-bd_bact_type"/>
</dbReference>
<keyword evidence="4" id="KW-0560">Oxidoreductase</keyword>
<dbReference type="FunFam" id="3.40.50.720:FF:000095">
    <property type="entry name" value="NADP-dependent malic enzyme"/>
    <property type="match status" value="1"/>
</dbReference>
<dbReference type="GO" id="GO:0004473">
    <property type="term" value="F:malate dehydrogenase (decarboxylating) (NADP+) activity"/>
    <property type="evidence" value="ECO:0007669"/>
    <property type="project" value="UniProtKB-EC"/>
</dbReference>
<dbReference type="EC" id="1.1.1.40" evidence="5"/>
<dbReference type="InterPro" id="IPR015884">
    <property type="entry name" value="Malic_enzyme_CS"/>
</dbReference>
<feature type="binding site" evidence="10">
    <location>
        <position position="287"/>
    </location>
    <ligand>
        <name>(S)-malate</name>
        <dbReference type="ChEBI" id="CHEBI:15589"/>
    </ligand>
</feature>
<feature type="binding site" evidence="11">
    <location>
        <position position="137"/>
    </location>
    <ligand>
        <name>a divalent metal cation</name>
        <dbReference type="ChEBI" id="CHEBI:60240"/>
    </ligand>
</feature>
<evidence type="ECO:0000256" key="8">
    <source>
        <dbReference type="ARBA" id="ARBA00051384"/>
    </source>
</evidence>
<dbReference type="CDD" id="cd05311">
    <property type="entry name" value="NAD_bind_2_malic_enz"/>
    <property type="match status" value="1"/>
</dbReference>
<evidence type="ECO:0000256" key="1">
    <source>
        <dbReference type="ARBA" id="ARBA00001936"/>
    </source>
</evidence>
<dbReference type="InterPro" id="IPR046346">
    <property type="entry name" value="Aminoacid_DH-like_N_sf"/>
</dbReference>
<proteinExistence type="inferred from homology"/>
<evidence type="ECO:0000256" key="9">
    <source>
        <dbReference type="PIRSR" id="PIRSR000106-1"/>
    </source>
</evidence>
<evidence type="ECO:0000256" key="5">
    <source>
        <dbReference type="ARBA" id="ARBA00038964"/>
    </source>
</evidence>
<dbReference type="Proteomes" id="UP001300672">
    <property type="component" value="Chromosome"/>
</dbReference>
<dbReference type="Pfam" id="PF03949">
    <property type="entry name" value="Malic_M"/>
    <property type="match status" value="1"/>
</dbReference>
<comment type="catalytic activity">
    <reaction evidence="8">
        <text>oxaloacetate + H(+) = pyruvate + CO2</text>
        <dbReference type="Rhea" id="RHEA:15641"/>
        <dbReference type="ChEBI" id="CHEBI:15361"/>
        <dbReference type="ChEBI" id="CHEBI:15378"/>
        <dbReference type="ChEBI" id="CHEBI:16452"/>
        <dbReference type="ChEBI" id="CHEBI:16526"/>
        <dbReference type="EC" id="1.1.1.40"/>
    </reaction>
</comment>
<evidence type="ECO:0000313" key="14">
    <source>
        <dbReference type="EMBL" id="WGZ90672.1"/>
    </source>
</evidence>
<dbReference type="InterPro" id="IPR037062">
    <property type="entry name" value="Malic_N_dom_sf"/>
</dbReference>
<dbReference type="InterPro" id="IPR012301">
    <property type="entry name" value="Malic_N_dom"/>
</dbReference>
<gene>
    <name evidence="14" type="ORF">QJT80_14445</name>
</gene>
<dbReference type="AlphaFoldDB" id="A0AA95H484"/>
<dbReference type="PANTHER" id="PTHR43237:SF4">
    <property type="entry name" value="NADP-DEPENDENT MALIC ENZYME"/>
    <property type="match status" value="1"/>
</dbReference>
<dbReference type="PROSITE" id="PS00331">
    <property type="entry name" value="MALIC_ENZYMES"/>
    <property type="match status" value="1"/>
</dbReference>
<dbReference type="GO" id="GO:0046872">
    <property type="term" value="F:metal ion binding"/>
    <property type="evidence" value="ECO:0007669"/>
    <property type="project" value="UniProtKB-KW"/>
</dbReference>
<evidence type="ECO:0000256" key="11">
    <source>
        <dbReference type="PIRSR" id="PIRSR000106-3"/>
    </source>
</evidence>
<dbReference type="InterPro" id="IPR036291">
    <property type="entry name" value="NAD(P)-bd_dom_sf"/>
</dbReference>
<dbReference type="InterPro" id="IPR012302">
    <property type="entry name" value="Malic_NAD-bd"/>
</dbReference>
<evidence type="ECO:0000256" key="3">
    <source>
        <dbReference type="ARBA" id="ARBA00022723"/>
    </source>
</evidence>
<dbReference type="SUPFAM" id="SSF51735">
    <property type="entry name" value="NAD(P)-binding Rossmann-fold domains"/>
    <property type="match status" value="1"/>
</dbReference>
<comment type="catalytic activity">
    <reaction evidence="7">
        <text>(S)-malate + NADP(+) = pyruvate + CO2 + NADPH</text>
        <dbReference type="Rhea" id="RHEA:18253"/>
        <dbReference type="ChEBI" id="CHEBI:15361"/>
        <dbReference type="ChEBI" id="CHEBI:15589"/>
        <dbReference type="ChEBI" id="CHEBI:16526"/>
        <dbReference type="ChEBI" id="CHEBI:57783"/>
        <dbReference type="ChEBI" id="CHEBI:58349"/>
        <dbReference type="EC" id="1.1.1.40"/>
    </reaction>
</comment>
<dbReference type="InterPro" id="IPR001891">
    <property type="entry name" value="Malic_OxRdtase"/>
</dbReference>
<keyword evidence="3 11" id="KW-0479">Metal-binding</keyword>
<feature type="active site" description="Proton acceptor" evidence="9">
    <location>
        <position position="95"/>
    </location>
</feature>
<feature type="binding site" evidence="10">
    <location>
        <position position="318"/>
    </location>
    <ligand>
        <name>(S)-malate</name>
        <dbReference type="ChEBI" id="CHEBI:15589"/>
    </ligand>
</feature>
<feature type="binding site" evidence="11">
    <location>
        <position position="163"/>
    </location>
    <ligand>
        <name>a divalent metal cation</name>
        <dbReference type="ChEBI" id="CHEBI:60240"/>
    </ligand>
</feature>
<evidence type="ECO:0000259" key="13">
    <source>
        <dbReference type="SMART" id="SM01274"/>
    </source>
</evidence>
<dbReference type="SMART" id="SM01274">
    <property type="entry name" value="malic"/>
    <property type="match status" value="1"/>
</dbReference>
<reference evidence="14" key="1">
    <citation type="journal article" date="2023" name="Int. J. Mol. Sci.">
        <title>Metagenomics Revealed a New Genus 'Candidatus Thiocaldithrix dubininis' gen. nov., sp. nov. and a New Species 'Candidatus Thiothrix putei' sp. nov. in the Family Thiotrichaceae, Some Members of Which Have Traits of Both Na+- and H+-Motive Energetics.</title>
        <authorList>
            <person name="Ravin N.V."/>
            <person name="Muntyan M.S."/>
            <person name="Smolyakov D.D."/>
            <person name="Rudenko T.S."/>
            <person name="Beletsky A.V."/>
            <person name="Mardanov A.V."/>
            <person name="Grabovich M.Y."/>
        </authorList>
    </citation>
    <scope>NUCLEOTIDE SEQUENCE</scope>
    <source>
        <strain evidence="14">GKL-01</strain>
    </source>
</reference>
<dbReference type="PANTHER" id="PTHR43237">
    <property type="entry name" value="NADP-DEPENDENT MALIC ENZYME"/>
    <property type="match status" value="1"/>
</dbReference>